<dbReference type="RefSeq" id="WP_013683200.1">
    <property type="nucleotide sequence ID" value="NC_015320.1"/>
</dbReference>
<dbReference type="AlphaFoldDB" id="F2KQ93"/>
<evidence type="ECO:0000313" key="1">
    <source>
        <dbReference type="EMBL" id="AEA46526.1"/>
    </source>
</evidence>
<dbReference type="STRING" id="693661.Arcve_0499"/>
<dbReference type="OrthoDB" id="371673at2157"/>
<reference evidence="1 2" key="1">
    <citation type="submission" date="2011-03" db="EMBL/GenBank/DDBJ databases">
        <title>The complete genome of Archaeoglobus veneficus SNP6.</title>
        <authorList>
            <consortium name="US DOE Joint Genome Institute (JGI-PGF)"/>
            <person name="Lucas S."/>
            <person name="Copeland A."/>
            <person name="Lapidus A."/>
            <person name="Bruce D."/>
            <person name="Goodwin L."/>
            <person name="Pitluck S."/>
            <person name="Kyrpides N."/>
            <person name="Mavromatis K."/>
            <person name="Pagani I."/>
            <person name="Ivanova N."/>
            <person name="Mikhailova N."/>
            <person name="Lu M."/>
            <person name="Detter J.C."/>
            <person name="Tapia R."/>
            <person name="Han C."/>
            <person name="Land M."/>
            <person name="Hauser L."/>
            <person name="Markowitz V."/>
            <person name="Cheng J.-F."/>
            <person name="Hugenholtz P."/>
            <person name="Woyke T."/>
            <person name="Wu D."/>
            <person name="Spring S."/>
            <person name="Brambilla E."/>
            <person name="Klenk H.-P."/>
            <person name="Eisen J.A."/>
        </authorList>
    </citation>
    <scope>NUCLEOTIDE SEQUENCE [LARGE SCALE GENOMIC DNA]</scope>
    <source>
        <strain>SNP6</strain>
    </source>
</reference>
<dbReference type="HOGENOM" id="CLU_159819_1_0_2"/>
<gene>
    <name evidence="1" type="ordered locus">Arcve_0499</name>
</gene>
<keyword evidence="2" id="KW-1185">Reference proteome</keyword>
<dbReference type="EMBL" id="CP002588">
    <property type="protein sequence ID" value="AEA46526.1"/>
    <property type="molecule type" value="Genomic_DNA"/>
</dbReference>
<dbReference type="InterPro" id="IPR045397">
    <property type="entry name" value="TumE-like"/>
</dbReference>
<sequence>MIEDYFEFLKKLALTSSVTKEIRVLREFCGTESGFIRFVVEFIDNSELHVFEHVDRNLRKTDYSYHWQDKDRKLLLRWDNAPHHPEIETFPHHLHRGNKVEPAEELTFAEALKKIESKILKA</sequence>
<dbReference type="KEGG" id="ave:Arcve_0499"/>
<dbReference type="Proteomes" id="UP000008136">
    <property type="component" value="Chromosome"/>
</dbReference>
<protein>
    <submittedName>
        <fullName evidence="1">Uncharacterized protein</fullName>
    </submittedName>
</protein>
<dbReference type="Pfam" id="PF20126">
    <property type="entry name" value="TumE"/>
    <property type="match status" value="1"/>
</dbReference>
<name>F2KQ93_ARCVS</name>
<dbReference type="GeneID" id="10393595"/>
<evidence type="ECO:0000313" key="2">
    <source>
        <dbReference type="Proteomes" id="UP000008136"/>
    </source>
</evidence>
<dbReference type="eggNOG" id="arCOG06398">
    <property type="taxonomic scope" value="Archaea"/>
</dbReference>
<proteinExistence type="predicted"/>
<organism evidence="1 2">
    <name type="scientific">Archaeoglobus veneficus (strain DSM 11195 / SNP6)</name>
    <dbReference type="NCBI Taxonomy" id="693661"/>
    <lineage>
        <taxon>Archaea</taxon>
        <taxon>Methanobacteriati</taxon>
        <taxon>Methanobacteriota</taxon>
        <taxon>Archaeoglobi</taxon>
        <taxon>Archaeoglobales</taxon>
        <taxon>Archaeoglobaceae</taxon>
        <taxon>Archaeoglobus</taxon>
    </lineage>
</organism>
<accession>F2KQ93</accession>